<name>A0A9D1KXN3_9FIRM</name>
<dbReference type="InterPro" id="IPR036890">
    <property type="entry name" value="HATPase_C_sf"/>
</dbReference>
<keyword evidence="5" id="KW-0597">Phosphoprotein</keyword>
<evidence type="ECO:0000256" key="14">
    <source>
        <dbReference type="SAM" id="Phobius"/>
    </source>
</evidence>
<keyword evidence="10" id="KW-0067">ATP-binding</keyword>
<evidence type="ECO:0000256" key="7">
    <source>
        <dbReference type="ARBA" id="ARBA00022692"/>
    </source>
</evidence>
<keyword evidence="9" id="KW-0418">Kinase</keyword>
<dbReference type="PROSITE" id="PS50109">
    <property type="entry name" value="HIS_KIN"/>
    <property type="match status" value="1"/>
</dbReference>
<evidence type="ECO:0000256" key="6">
    <source>
        <dbReference type="ARBA" id="ARBA00022679"/>
    </source>
</evidence>
<dbReference type="FunFam" id="1.10.287.130:FF:000001">
    <property type="entry name" value="Two-component sensor histidine kinase"/>
    <property type="match status" value="1"/>
</dbReference>
<evidence type="ECO:0000256" key="8">
    <source>
        <dbReference type="ARBA" id="ARBA00022741"/>
    </source>
</evidence>
<evidence type="ECO:0000256" key="9">
    <source>
        <dbReference type="ARBA" id="ARBA00022777"/>
    </source>
</evidence>
<dbReference type="Gene3D" id="3.30.565.10">
    <property type="entry name" value="Histidine kinase-like ATPase, C-terminal domain"/>
    <property type="match status" value="1"/>
</dbReference>
<evidence type="ECO:0000256" key="2">
    <source>
        <dbReference type="ARBA" id="ARBA00004651"/>
    </source>
</evidence>
<evidence type="ECO:0000313" key="17">
    <source>
        <dbReference type="Proteomes" id="UP000824164"/>
    </source>
</evidence>
<evidence type="ECO:0000256" key="11">
    <source>
        <dbReference type="ARBA" id="ARBA00022989"/>
    </source>
</evidence>
<dbReference type="AlphaFoldDB" id="A0A9D1KXN3"/>
<dbReference type="PANTHER" id="PTHR45528">
    <property type="entry name" value="SENSOR HISTIDINE KINASE CPXA"/>
    <property type="match status" value="1"/>
</dbReference>
<keyword evidence="6" id="KW-0808">Transferase</keyword>
<comment type="catalytic activity">
    <reaction evidence="1">
        <text>ATP + protein L-histidine = ADP + protein N-phospho-L-histidine.</text>
        <dbReference type="EC" id="2.7.13.3"/>
    </reaction>
</comment>
<keyword evidence="13 14" id="KW-0472">Membrane</keyword>
<evidence type="ECO:0000256" key="4">
    <source>
        <dbReference type="ARBA" id="ARBA00022475"/>
    </source>
</evidence>
<keyword evidence="7 14" id="KW-0812">Transmembrane</keyword>
<evidence type="ECO:0000313" key="16">
    <source>
        <dbReference type="EMBL" id="HIU03647.1"/>
    </source>
</evidence>
<accession>A0A9D1KXN3</accession>
<keyword evidence="12" id="KW-0902">Two-component regulatory system</keyword>
<keyword evidence="11 14" id="KW-1133">Transmembrane helix</keyword>
<dbReference type="GO" id="GO:0005524">
    <property type="term" value="F:ATP binding"/>
    <property type="evidence" value="ECO:0007669"/>
    <property type="project" value="UniProtKB-KW"/>
</dbReference>
<keyword evidence="8" id="KW-0547">Nucleotide-binding</keyword>
<dbReference type="GO" id="GO:0000155">
    <property type="term" value="F:phosphorelay sensor kinase activity"/>
    <property type="evidence" value="ECO:0007669"/>
    <property type="project" value="InterPro"/>
</dbReference>
<proteinExistence type="predicted"/>
<evidence type="ECO:0000256" key="10">
    <source>
        <dbReference type="ARBA" id="ARBA00022840"/>
    </source>
</evidence>
<evidence type="ECO:0000256" key="12">
    <source>
        <dbReference type="ARBA" id="ARBA00023012"/>
    </source>
</evidence>
<gene>
    <name evidence="16" type="ORF">IAB63_10390</name>
</gene>
<evidence type="ECO:0000256" key="13">
    <source>
        <dbReference type="ARBA" id="ARBA00023136"/>
    </source>
</evidence>
<feature type="domain" description="Histidine kinase" evidence="15">
    <location>
        <begin position="111"/>
        <end position="259"/>
    </location>
</feature>
<dbReference type="SUPFAM" id="SSF47384">
    <property type="entry name" value="Homodimeric domain of signal transducing histidine kinase"/>
    <property type="match status" value="1"/>
</dbReference>
<comment type="subcellular location">
    <subcellularLocation>
        <location evidence="2">Cell membrane</location>
        <topology evidence="2">Multi-pass membrane protein</topology>
    </subcellularLocation>
</comment>
<dbReference type="PANTHER" id="PTHR45528:SF1">
    <property type="entry name" value="SENSOR HISTIDINE KINASE CPXA"/>
    <property type="match status" value="1"/>
</dbReference>
<organism evidence="16 17">
    <name type="scientific">Candidatus Onthocola gallistercoris</name>
    <dbReference type="NCBI Taxonomy" id="2840876"/>
    <lineage>
        <taxon>Bacteria</taxon>
        <taxon>Bacillati</taxon>
        <taxon>Bacillota</taxon>
        <taxon>Bacilli</taxon>
        <taxon>Candidatus Onthocola</taxon>
    </lineage>
</organism>
<evidence type="ECO:0000256" key="3">
    <source>
        <dbReference type="ARBA" id="ARBA00012438"/>
    </source>
</evidence>
<dbReference type="EMBL" id="DVLT01000067">
    <property type="protein sequence ID" value="HIU03647.1"/>
    <property type="molecule type" value="Genomic_DNA"/>
</dbReference>
<feature type="transmembrane region" description="Helical" evidence="14">
    <location>
        <begin position="370"/>
        <end position="393"/>
    </location>
</feature>
<dbReference type="Gene3D" id="1.10.287.130">
    <property type="match status" value="1"/>
</dbReference>
<evidence type="ECO:0000259" key="15">
    <source>
        <dbReference type="PROSITE" id="PS50109"/>
    </source>
</evidence>
<dbReference type="SUPFAM" id="SSF55874">
    <property type="entry name" value="ATPase domain of HSP90 chaperone/DNA topoisomerase II/histidine kinase"/>
    <property type="match status" value="1"/>
</dbReference>
<dbReference type="InterPro" id="IPR036097">
    <property type="entry name" value="HisK_dim/P_sf"/>
</dbReference>
<dbReference type="Proteomes" id="UP000824164">
    <property type="component" value="Unassembled WGS sequence"/>
</dbReference>
<keyword evidence="4" id="KW-1003">Cell membrane</keyword>
<dbReference type="InterPro" id="IPR003661">
    <property type="entry name" value="HisK_dim/P_dom"/>
</dbReference>
<dbReference type="Pfam" id="PF00512">
    <property type="entry name" value="HisKA"/>
    <property type="match status" value="1"/>
</dbReference>
<dbReference type="InterPro" id="IPR050398">
    <property type="entry name" value="HssS/ArlS-like"/>
</dbReference>
<evidence type="ECO:0000256" key="1">
    <source>
        <dbReference type="ARBA" id="ARBA00000085"/>
    </source>
</evidence>
<dbReference type="SMART" id="SM00388">
    <property type="entry name" value="HisKA"/>
    <property type="match status" value="1"/>
</dbReference>
<comment type="caution">
    <text evidence="16">The sequence shown here is derived from an EMBL/GenBank/DDBJ whole genome shotgun (WGS) entry which is preliminary data.</text>
</comment>
<sequence>MYHVLVVDDEKEIRDSLVIYLSVARTIYGDAGFRQPFRRGCVLAGNPAGYDFARRMDRLWAGSGETYKEPGFKSRRYQQMGEAMERMADRIRKIVDQNVKAERLKADLITNVSHDLKTPLTSIITYTRLMEKEGGLSAESSHYLKVLLDKSTQLKRLTEDLLDAAKITSGNETIHPQQLHFGEMVLQANGEFAEMMDEKNLDIISKVPSETMDAWIDGAKTWRILSNLYANACKYALPQTRVYVDVSENENEVCFCMKNISKEPLNIPPDELMESCSIVVPCYNEEEMIPLFYRQLAKVMDSMKDRLDYENQERAAGETKWSLWKLFRYSVESIVAFSTAPLSLAFFAGMFVLLTAVLTLLWQQSASRNLLLFIFLTVSSIQLFCMGVAGLYLSRIYLESKKRPIYLVREAK</sequence>
<reference evidence="16" key="2">
    <citation type="journal article" date="2021" name="PeerJ">
        <title>Extensive microbial diversity within the chicken gut microbiome revealed by metagenomics and culture.</title>
        <authorList>
            <person name="Gilroy R."/>
            <person name="Ravi A."/>
            <person name="Getino M."/>
            <person name="Pursley I."/>
            <person name="Horton D.L."/>
            <person name="Alikhan N.F."/>
            <person name="Baker D."/>
            <person name="Gharbi K."/>
            <person name="Hall N."/>
            <person name="Watson M."/>
            <person name="Adriaenssens E.M."/>
            <person name="Foster-Nyarko E."/>
            <person name="Jarju S."/>
            <person name="Secka A."/>
            <person name="Antonio M."/>
            <person name="Oren A."/>
            <person name="Chaudhuri R.R."/>
            <person name="La Ragione R."/>
            <person name="Hildebrand F."/>
            <person name="Pallen M.J."/>
        </authorList>
    </citation>
    <scope>NUCLEOTIDE SEQUENCE</scope>
    <source>
        <strain evidence="16">CHK187-14744</strain>
    </source>
</reference>
<dbReference type="GO" id="GO:0005886">
    <property type="term" value="C:plasma membrane"/>
    <property type="evidence" value="ECO:0007669"/>
    <property type="project" value="UniProtKB-SubCell"/>
</dbReference>
<protein>
    <recommendedName>
        <fullName evidence="3">histidine kinase</fullName>
        <ecNumber evidence="3">2.7.13.3</ecNumber>
    </recommendedName>
</protein>
<dbReference type="EC" id="2.7.13.3" evidence="3"/>
<dbReference type="InterPro" id="IPR005467">
    <property type="entry name" value="His_kinase_dom"/>
</dbReference>
<reference evidence="16" key="1">
    <citation type="submission" date="2020-10" db="EMBL/GenBank/DDBJ databases">
        <authorList>
            <person name="Gilroy R."/>
        </authorList>
    </citation>
    <scope>NUCLEOTIDE SEQUENCE</scope>
    <source>
        <strain evidence="16">CHK187-14744</strain>
    </source>
</reference>
<feature type="transmembrane region" description="Helical" evidence="14">
    <location>
        <begin position="334"/>
        <end position="358"/>
    </location>
</feature>
<evidence type="ECO:0000256" key="5">
    <source>
        <dbReference type="ARBA" id="ARBA00022553"/>
    </source>
</evidence>
<dbReference type="CDD" id="cd00082">
    <property type="entry name" value="HisKA"/>
    <property type="match status" value="1"/>
</dbReference>